<gene>
    <name evidence="15" type="ORF">BECKTUN1418E_GA0071001_11294</name>
    <name evidence="14" type="ORF">BECKTUN1418F_GA0071002_11325</name>
</gene>
<evidence type="ECO:0000256" key="9">
    <source>
        <dbReference type="PROSITE-ProRule" id="PRU00703"/>
    </source>
</evidence>
<reference evidence="14" key="1">
    <citation type="submission" date="2019-02" db="EMBL/GenBank/DDBJ databases">
        <authorList>
            <person name="Gruber-Vodicka R. H."/>
            <person name="Seah K. B. B."/>
        </authorList>
    </citation>
    <scope>NUCLEOTIDE SEQUENCE</scope>
    <source>
        <strain evidence="15">BECK_BY2</strain>
        <strain evidence="14">BECK_BY3</strain>
    </source>
</reference>
<dbReference type="Pfam" id="PF03471">
    <property type="entry name" value="CorC_HlyC"/>
    <property type="match status" value="1"/>
</dbReference>
<sequence length="425" mass="48085">MSEISLGVLVGMLIFLILLSAFFSGSETSMMALNRYRLQHLTKQEHRAAIRVTELLKRPDRLIGLILLGNNFVNLLASALATVIAIRIWGEVGIPIATLFLTVIILIFAEVTPKTLAVLHPEHIAFPTSVVLKPLLKVFYPGVWVVNWISNGLLRLVGVMPQKMDEDKLTNDELRTVVNEAGALISKRHKQMLVSILDLDTITVDDIMIPRNEINGIDLERPEKNIKEHLLRIRHARVPVYRGDISDVIGVIHLRELLTGIPYDELKVEHLTTYIREPYFVPASTPLHTQLFNFQHQQQRMGLVVDEYGDVQGLVTLEDILEEIVGEFTSDPTSIPDVHPQIDGSYLIEGSATIRDLNRTMHWDFPTKGAKTLNGLILEYLETIPEPGTSILLSGYPMDIIRMRGHVVKTVRLYPNKRRFVLEKN</sequence>
<dbReference type="Pfam" id="PF01595">
    <property type="entry name" value="CNNM"/>
    <property type="match status" value="1"/>
</dbReference>
<name>A0A450ZW71_9GAMM</name>
<dbReference type="Pfam" id="PF00571">
    <property type="entry name" value="CBS"/>
    <property type="match status" value="1"/>
</dbReference>
<keyword evidence="5" id="KW-0677">Repeat</keyword>
<keyword evidence="6 10" id="KW-1133">Transmembrane helix</keyword>
<comment type="similarity">
    <text evidence="2">Belongs to the UPF0053 family.</text>
</comment>
<dbReference type="SUPFAM" id="SSF56176">
    <property type="entry name" value="FAD-binding/transporter-associated domain-like"/>
    <property type="match status" value="1"/>
</dbReference>
<dbReference type="Gene3D" id="3.10.580.10">
    <property type="entry name" value="CBS-domain"/>
    <property type="match status" value="1"/>
</dbReference>
<dbReference type="InterPro" id="IPR016169">
    <property type="entry name" value="FAD-bd_PCMH_sub2"/>
</dbReference>
<feature type="domain" description="CNNM transmembrane" evidence="13">
    <location>
        <begin position="2"/>
        <end position="192"/>
    </location>
</feature>
<dbReference type="CDD" id="cd04590">
    <property type="entry name" value="CBS_pair_CorC_HlyC_assoc"/>
    <property type="match status" value="1"/>
</dbReference>
<feature type="transmembrane region" description="Helical" evidence="11">
    <location>
        <begin position="6"/>
        <end position="25"/>
    </location>
</feature>
<dbReference type="SUPFAM" id="SSF54631">
    <property type="entry name" value="CBS-domain pair"/>
    <property type="match status" value="1"/>
</dbReference>
<evidence type="ECO:0000259" key="12">
    <source>
        <dbReference type="PROSITE" id="PS51371"/>
    </source>
</evidence>
<evidence type="ECO:0000256" key="10">
    <source>
        <dbReference type="PROSITE-ProRule" id="PRU01193"/>
    </source>
</evidence>
<evidence type="ECO:0000256" key="1">
    <source>
        <dbReference type="ARBA" id="ARBA00004651"/>
    </source>
</evidence>
<dbReference type="InterPro" id="IPR000644">
    <property type="entry name" value="CBS_dom"/>
</dbReference>
<dbReference type="InterPro" id="IPR046342">
    <property type="entry name" value="CBS_dom_sf"/>
</dbReference>
<evidence type="ECO:0000256" key="4">
    <source>
        <dbReference type="ARBA" id="ARBA00022692"/>
    </source>
</evidence>
<dbReference type="Gene3D" id="3.30.465.10">
    <property type="match status" value="1"/>
</dbReference>
<dbReference type="GO" id="GO:0050660">
    <property type="term" value="F:flavin adenine dinucleotide binding"/>
    <property type="evidence" value="ECO:0007669"/>
    <property type="project" value="InterPro"/>
</dbReference>
<evidence type="ECO:0000256" key="7">
    <source>
        <dbReference type="ARBA" id="ARBA00023122"/>
    </source>
</evidence>
<proteinExistence type="inferred from homology"/>
<evidence type="ECO:0000256" key="3">
    <source>
        <dbReference type="ARBA" id="ARBA00022475"/>
    </source>
</evidence>
<keyword evidence="8 10" id="KW-0472">Membrane</keyword>
<dbReference type="InterPro" id="IPR005170">
    <property type="entry name" value="Transptr-assoc_dom"/>
</dbReference>
<dbReference type="InterPro" id="IPR044751">
    <property type="entry name" value="Ion_transp-like_CBS"/>
</dbReference>
<feature type="transmembrane region" description="Helical" evidence="11">
    <location>
        <begin position="62"/>
        <end position="86"/>
    </location>
</feature>
<accession>A0A450ZW71</accession>
<dbReference type="PANTHER" id="PTHR22777:SF32">
    <property type="entry name" value="UPF0053 INNER MEMBRANE PROTEIN YFJD"/>
    <property type="match status" value="1"/>
</dbReference>
<dbReference type="InterPro" id="IPR036318">
    <property type="entry name" value="FAD-bd_PCMH-like_sf"/>
</dbReference>
<dbReference type="PANTHER" id="PTHR22777">
    <property type="entry name" value="HEMOLYSIN-RELATED"/>
    <property type="match status" value="1"/>
</dbReference>
<feature type="domain" description="CBS" evidence="12">
    <location>
        <begin position="274"/>
        <end position="330"/>
    </location>
</feature>
<keyword evidence="4 10" id="KW-0812">Transmembrane</keyword>
<feature type="transmembrane region" description="Helical" evidence="11">
    <location>
        <begin position="92"/>
        <end position="109"/>
    </location>
</feature>
<dbReference type="EMBL" id="CAADFV010000129">
    <property type="protein sequence ID" value="VFK67047.1"/>
    <property type="molecule type" value="Genomic_DNA"/>
</dbReference>
<dbReference type="GO" id="GO:0005886">
    <property type="term" value="C:plasma membrane"/>
    <property type="evidence" value="ECO:0007669"/>
    <property type="project" value="UniProtKB-SubCell"/>
</dbReference>
<evidence type="ECO:0000259" key="13">
    <source>
        <dbReference type="PROSITE" id="PS51846"/>
    </source>
</evidence>
<evidence type="ECO:0000313" key="14">
    <source>
        <dbReference type="EMBL" id="VFK57997.1"/>
    </source>
</evidence>
<comment type="subcellular location">
    <subcellularLocation>
        <location evidence="1">Cell membrane</location>
        <topology evidence="1">Multi-pass membrane protein</topology>
    </subcellularLocation>
</comment>
<dbReference type="PROSITE" id="PS51371">
    <property type="entry name" value="CBS"/>
    <property type="match status" value="1"/>
</dbReference>
<dbReference type="EMBL" id="CAADFY010000132">
    <property type="protein sequence ID" value="VFK57997.1"/>
    <property type="molecule type" value="Genomic_DNA"/>
</dbReference>
<evidence type="ECO:0000256" key="6">
    <source>
        <dbReference type="ARBA" id="ARBA00022989"/>
    </source>
</evidence>
<evidence type="ECO:0000256" key="11">
    <source>
        <dbReference type="SAM" id="Phobius"/>
    </source>
</evidence>
<dbReference type="SMART" id="SM01091">
    <property type="entry name" value="CorC_HlyC"/>
    <property type="match status" value="1"/>
</dbReference>
<dbReference type="InterPro" id="IPR002550">
    <property type="entry name" value="CNNM"/>
</dbReference>
<evidence type="ECO:0000256" key="8">
    <source>
        <dbReference type="ARBA" id="ARBA00023136"/>
    </source>
</evidence>
<dbReference type="AlphaFoldDB" id="A0A450ZW71"/>
<keyword evidence="3" id="KW-1003">Cell membrane</keyword>
<dbReference type="PROSITE" id="PS51846">
    <property type="entry name" value="CNNM"/>
    <property type="match status" value="1"/>
</dbReference>
<dbReference type="NCBIfam" id="NF008604">
    <property type="entry name" value="PRK11573.1"/>
    <property type="match status" value="1"/>
</dbReference>
<keyword evidence="7 9" id="KW-0129">CBS domain</keyword>
<evidence type="ECO:0000256" key="5">
    <source>
        <dbReference type="ARBA" id="ARBA00022737"/>
    </source>
</evidence>
<evidence type="ECO:0000256" key="2">
    <source>
        <dbReference type="ARBA" id="ARBA00006337"/>
    </source>
</evidence>
<protein>
    <submittedName>
        <fullName evidence="14">Mg2+ and Co2+ transporter CorB, contains DUF21, CBS pair, and CorC-HlyC domains</fullName>
    </submittedName>
</protein>
<evidence type="ECO:0000313" key="15">
    <source>
        <dbReference type="EMBL" id="VFK67047.1"/>
    </source>
</evidence>
<organism evidence="14">
    <name type="scientific">Candidatus Kentrum sp. TUN</name>
    <dbReference type="NCBI Taxonomy" id="2126343"/>
    <lineage>
        <taxon>Bacteria</taxon>
        <taxon>Pseudomonadati</taxon>
        <taxon>Pseudomonadota</taxon>
        <taxon>Gammaproteobacteria</taxon>
        <taxon>Candidatus Kentrum</taxon>
    </lineage>
</organism>